<feature type="transmembrane region" description="Helical" evidence="2">
    <location>
        <begin position="219"/>
        <end position="242"/>
    </location>
</feature>
<feature type="transmembrane region" description="Helical" evidence="2">
    <location>
        <begin position="69"/>
        <end position="95"/>
    </location>
</feature>
<name>A0ABS9GRZ2_9PSED</name>
<keyword evidence="2" id="KW-0472">Membrane</keyword>
<sequence>MTSATPLTFQQALKKNLKRLLTFWAPLSVILTGLGALLGFYTLSTYATAIGRPDLIAAALEAKSALLPWLATVIGLLAAYMLILLATTVLFGLTVSMFNDAAPLQSTLTAIILVPVVVGILGLLWLIFQEPSLSNGSKGGWTGIWLAFTVCWTLLMSPFRRAVRTCADNAGPPRTASWPLRCWFMLMVILLLISTVISAIFPALLIIKAYTGEDTPEAVGRLMTLSMFAACIALLPVIIFYFSKADLFNRVVLALLAIVVIGLAIINMSPGSPGAIVYSAAQLMKVRDPVSANFMLTKTYAAEDFDSKVWGSVEKRRGQPVVSAFPLFSFGDVLLLCPTSLVDKQRKDWPQASVYCVLTQSSNAIRVPKREAPAAAASTAKQVKKPRKSPAKCSVVGSPSGASHDAATTC</sequence>
<evidence type="ECO:0000313" key="3">
    <source>
        <dbReference type="EMBL" id="MCF5547256.1"/>
    </source>
</evidence>
<reference evidence="3 4" key="1">
    <citation type="submission" date="2019-11" db="EMBL/GenBank/DDBJ databases">
        <title>Epiphytic Pseudomonas syringae from cherry orchards.</title>
        <authorList>
            <person name="Hulin M.T."/>
        </authorList>
    </citation>
    <scope>NUCLEOTIDE SEQUENCE [LARGE SCALE GENOMIC DNA]</scope>
    <source>
        <strain evidence="3 4">PA-3-2A</strain>
    </source>
</reference>
<feature type="transmembrane region" description="Helical" evidence="2">
    <location>
        <begin position="180"/>
        <end position="207"/>
    </location>
</feature>
<dbReference type="EMBL" id="WKAT01000055">
    <property type="protein sequence ID" value="MCF5547256.1"/>
    <property type="molecule type" value="Genomic_DNA"/>
</dbReference>
<dbReference type="RefSeq" id="WP_236373383.1">
    <property type="nucleotide sequence ID" value="NZ_WKAT01000055.1"/>
</dbReference>
<feature type="transmembrane region" description="Helical" evidence="2">
    <location>
        <begin position="247"/>
        <end position="266"/>
    </location>
</feature>
<evidence type="ECO:0000256" key="1">
    <source>
        <dbReference type="SAM" id="MobiDB-lite"/>
    </source>
</evidence>
<keyword evidence="4" id="KW-1185">Reference proteome</keyword>
<accession>A0ABS9GRZ2</accession>
<gene>
    <name evidence="3" type="ORF">GIV68_21150</name>
</gene>
<comment type="caution">
    <text evidence="3">The sequence shown here is derived from an EMBL/GenBank/DDBJ whole genome shotgun (WGS) entry which is preliminary data.</text>
</comment>
<proteinExistence type="predicted"/>
<feature type="transmembrane region" description="Helical" evidence="2">
    <location>
        <begin position="21"/>
        <end position="43"/>
    </location>
</feature>
<feature type="region of interest" description="Disordered" evidence="1">
    <location>
        <begin position="375"/>
        <end position="410"/>
    </location>
</feature>
<evidence type="ECO:0000256" key="2">
    <source>
        <dbReference type="SAM" id="Phobius"/>
    </source>
</evidence>
<feature type="transmembrane region" description="Helical" evidence="2">
    <location>
        <begin position="140"/>
        <end position="159"/>
    </location>
</feature>
<dbReference type="Proteomes" id="UP000814158">
    <property type="component" value="Unassembled WGS sequence"/>
</dbReference>
<evidence type="ECO:0000313" key="4">
    <source>
        <dbReference type="Proteomes" id="UP000814158"/>
    </source>
</evidence>
<keyword evidence="2" id="KW-1133">Transmembrane helix</keyword>
<protein>
    <submittedName>
        <fullName evidence="3">Uncharacterized protein</fullName>
    </submittedName>
</protein>
<keyword evidence="2" id="KW-0812">Transmembrane</keyword>
<feature type="transmembrane region" description="Helical" evidence="2">
    <location>
        <begin position="107"/>
        <end position="128"/>
    </location>
</feature>
<organism evidence="3 4">
    <name type="scientific">Pseudomonas salomonii</name>
    <dbReference type="NCBI Taxonomy" id="191391"/>
    <lineage>
        <taxon>Bacteria</taxon>
        <taxon>Pseudomonadati</taxon>
        <taxon>Pseudomonadota</taxon>
        <taxon>Gammaproteobacteria</taxon>
        <taxon>Pseudomonadales</taxon>
        <taxon>Pseudomonadaceae</taxon>
        <taxon>Pseudomonas</taxon>
    </lineage>
</organism>